<gene>
    <name evidence="1" type="ORF">Apau_2365</name>
</gene>
<accession>E3D099</accession>
<dbReference type="OrthoDB" id="1762678at2"/>
<evidence type="ECO:0000313" key="1">
    <source>
        <dbReference type="EMBL" id="EFQ24772.1"/>
    </source>
</evidence>
<proteinExistence type="predicted"/>
<keyword evidence="2" id="KW-1185">Reference proteome</keyword>
<evidence type="ECO:0000313" key="2">
    <source>
        <dbReference type="Proteomes" id="UP000005096"/>
    </source>
</evidence>
<sequence>MGRPRRGGGMRGWALGVTLLLGLAGSAPGATIHLSVPSEGETVLAPLRDFYVLGSFDRQGKTPEQEPLSLRADLFREGEVAPLRTLWASVDATGLTPREALRVDYLRDLAARRLGNLYADSDAPVLRCPPPDIRWDPGVPGSLEDPRLKGVVGERAFAFLFQGGVTGDFDTAYRRVYSRDLEAGAYRLVVQALDRTGAVAAAAERRLLLETVPDKVLSRFSPPAHLEAVTAFAAPRGYRVYRDPFPGYWDCGSPGSPPALREEATYFAEILPRWRANDALEYRGGRVHGVIYNISPNCATQNVEIGSLAAAGRLETALIPYRYDIGEPAVSYDRGDGVPALRVGVLVPFAPGDRLALARAEIRGDGITPLPESDGVCSPDDGAKRVDWGVADGVSLRPRQLLSLFGVVTPLQPAPKDVTLSADASYRVDNRIATLRVGVFDGPREVLSRDLEIRLLRFVEGRALTSLYEFRKDLCLPDSLDGRVLTVRLSALDARGTPVSGTEEVFPLRVGGAGATGGCSTGGTGGILGLALLVALIPGSLRHRSRP</sequence>
<dbReference type="Proteomes" id="UP000005096">
    <property type="component" value="Chromosome"/>
</dbReference>
<name>E3D099_9BACT</name>
<protein>
    <submittedName>
        <fullName evidence="1">Carbohydrate binding family 6</fullName>
    </submittedName>
</protein>
<dbReference type="EMBL" id="CM001022">
    <property type="protein sequence ID" value="EFQ24772.1"/>
    <property type="molecule type" value="Genomic_DNA"/>
</dbReference>
<dbReference type="HOGENOM" id="CLU_518667_0_0_0"/>
<reference evidence="1 2" key="1">
    <citation type="journal article" date="2010" name="Stand. Genomic Sci.">
        <title>Non-contiguous finished genome sequence of Aminomonas paucivorans type strain (GLU-3).</title>
        <authorList>
            <person name="Pitluck S."/>
            <person name="Yasawong M."/>
            <person name="Held B."/>
            <person name="Lapidus A."/>
            <person name="Nolan M."/>
            <person name="Copeland A."/>
            <person name="Lucas S."/>
            <person name="Del Rio T.G."/>
            <person name="Tice H."/>
            <person name="Cheng J.F."/>
            <person name="Chertkov O."/>
            <person name="Goodwin L."/>
            <person name="Tapia R."/>
            <person name="Han C."/>
            <person name="Liolios K."/>
            <person name="Ivanova N."/>
            <person name="Mavromatis K."/>
            <person name="Ovchinnikova G."/>
            <person name="Pati A."/>
            <person name="Chen A."/>
            <person name="Palaniappan K."/>
            <person name="Land M."/>
            <person name="Hauser L."/>
            <person name="Chang Y.J."/>
            <person name="Jeffries C.D."/>
            <person name="Pukall R."/>
            <person name="Spring S."/>
            <person name="Rohde M."/>
            <person name="Sikorski J."/>
            <person name="Goker M."/>
            <person name="Woyke T."/>
            <person name="Bristow J."/>
            <person name="Eisen J.A."/>
            <person name="Markowitz V."/>
            <person name="Hugenholtz P."/>
            <person name="Kyrpides N.C."/>
            <person name="Klenk H.P."/>
        </authorList>
    </citation>
    <scope>NUCLEOTIDE SEQUENCE [LARGE SCALE GENOMIC DNA]</scope>
    <source>
        <strain evidence="1 2">DSM 12260</strain>
    </source>
</reference>
<dbReference type="PaxDb" id="584708-Apau_2365"/>
<organism evidence="1 2">
    <name type="scientific">Aminomonas paucivorans DSM 12260</name>
    <dbReference type="NCBI Taxonomy" id="584708"/>
    <lineage>
        <taxon>Bacteria</taxon>
        <taxon>Thermotogati</taxon>
        <taxon>Synergistota</taxon>
        <taxon>Synergistia</taxon>
        <taxon>Synergistales</taxon>
        <taxon>Synergistaceae</taxon>
        <taxon>Aminomonas</taxon>
    </lineage>
</organism>
<dbReference type="RefSeq" id="WP_006302020.1">
    <property type="nucleotide sequence ID" value="NZ_CM001022.1"/>
</dbReference>
<dbReference type="STRING" id="584708.Apau_2365"/>
<dbReference type="eggNOG" id="ENOG502Z9WP">
    <property type="taxonomic scope" value="Bacteria"/>
</dbReference>
<dbReference type="AlphaFoldDB" id="E3D099"/>